<comment type="caution">
    <text evidence="1">The sequence shown here is derived from an EMBL/GenBank/DDBJ whole genome shotgun (WGS) entry which is preliminary data.</text>
</comment>
<reference evidence="1" key="1">
    <citation type="journal article" date="2014" name="Front. Microbiol.">
        <title>High frequency of phylogenetically diverse reductive dehalogenase-homologous genes in deep subseafloor sedimentary metagenomes.</title>
        <authorList>
            <person name="Kawai M."/>
            <person name="Futagami T."/>
            <person name="Toyoda A."/>
            <person name="Takaki Y."/>
            <person name="Nishi S."/>
            <person name="Hori S."/>
            <person name="Arai W."/>
            <person name="Tsubouchi T."/>
            <person name="Morono Y."/>
            <person name="Uchiyama I."/>
            <person name="Ito T."/>
            <person name="Fujiyama A."/>
            <person name="Inagaki F."/>
            <person name="Takami H."/>
        </authorList>
    </citation>
    <scope>NUCLEOTIDE SEQUENCE</scope>
    <source>
        <strain evidence="1">Expedition CK06-06</strain>
    </source>
</reference>
<dbReference type="PROSITE" id="PS51257">
    <property type="entry name" value="PROKAR_LIPOPROTEIN"/>
    <property type="match status" value="1"/>
</dbReference>
<sequence>MKKLTAFLALVMLFFSSGCGLVAVLGTSRSHEKKIPAEYDLTERTDQKILILVNQPAYLNAQANLRYHLTKAIRENLTAKIKIPHKYIPAYNELSQFRSNQPNFSLLSPAEVGEALGADMVLLVTIQDYQLNELAKTGYYKGFLGAQAALVETATGEKLWPKSAKSKSIKVGFEVESGGREVAVARLSTACAYCTTRYFYDCPREKFKIADDRSGIGWESWKK</sequence>
<dbReference type="EMBL" id="BARU01030408">
    <property type="protein sequence ID" value="GAH63224.1"/>
    <property type="molecule type" value="Genomic_DNA"/>
</dbReference>
<accession>X1IAU7</accession>
<organism evidence="1">
    <name type="scientific">marine sediment metagenome</name>
    <dbReference type="NCBI Taxonomy" id="412755"/>
    <lineage>
        <taxon>unclassified sequences</taxon>
        <taxon>metagenomes</taxon>
        <taxon>ecological metagenomes</taxon>
    </lineage>
</organism>
<evidence type="ECO:0000313" key="1">
    <source>
        <dbReference type="EMBL" id="GAH63224.1"/>
    </source>
</evidence>
<dbReference type="Gene3D" id="3.40.50.10610">
    <property type="entry name" value="ABC-type transport auxiliary lipoprotein component"/>
    <property type="match status" value="1"/>
</dbReference>
<protein>
    <submittedName>
        <fullName evidence="1">Uncharacterized protein</fullName>
    </submittedName>
</protein>
<gene>
    <name evidence="1" type="ORF">S03H2_48252</name>
</gene>
<dbReference type="AlphaFoldDB" id="X1IAU7"/>
<proteinExistence type="predicted"/>
<name>X1IAU7_9ZZZZ</name>